<evidence type="ECO:0000256" key="3">
    <source>
        <dbReference type="ARBA" id="ARBA00022527"/>
    </source>
</evidence>
<dbReference type="PROSITE" id="PS50011">
    <property type="entry name" value="PROTEIN_KINASE_DOM"/>
    <property type="match status" value="1"/>
</dbReference>
<evidence type="ECO:0000256" key="7">
    <source>
        <dbReference type="ARBA" id="ARBA00022840"/>
    </source>
</evidence>
<feature type="compositionally biased region" description="Basic and acidic residues" evidence="11">
    <location>
        <begin position="348"/>
        <end position="360"/>
    </location>
</feature>
<feature type="region of interest" description="Disordered" evidence="11">
    <location>
        <begin position="421"/>
        <end position="453"/>
    </location>
</feature>
<comment type="similarity">
    <text evidence="1">Belongs to the protein kinase superfamily. STE Ser/Thr protein kinase family. STE20 subfamily.</text>
</comment>
<dbReference type="GO" id="GO:0005524">
    <property type="term" value="F:ATP binding"/>
    <property type="evidence" value="ECO:0007669"/>
    <property type="project" value="UniProtKB-UniRule"/>
</dbReference>
<feature type="region of interest" description="Disordered" evidence="11">
    <location>
        <begin position="472"/>
        <end position="550"/>
    </location>
</feature>
<dbReference type="AlphaFoldDB" id="A0A0G4H731"/>
<proteinExistence type="inferred from homology"/>
<keyword evidence="3" id="KW-0723">Serine/threonine-protein kinase</keyword>
<evidence type="ECO:0000256" key="10">
    <source>
        <dbReference type="PROSITE-ProRule" id="PRU10141"/>
    </source>
</evidence>
<evidence type="ECO:0000259" key="12">
    <source>
        <dbReference type="PROSITE" id="PS50011"/>
    </source>
</evidence>
<gene>
    <name evidence="13" type="ORF">Vbra_19727</name>
</gene>
<evidence type="ECO:0000313" key="13">
    <source>
        <dbReference type="EMBL" id="CEM39682.1"/>
    </source>
</evidence>
<evidence type="ECO:0000256" key="2">
    <source>
        <dbReference type="ARBA" id="ARBA00012513"/>
    </source>
</evidence>
<dbReference type="EMBL" id="CDMY01001045">
    <property type="protein sequence ID" value="CEM39682.1"/>
    <property type="molecule type" value="Genomic_DNA"/>
</dbReference>
<dbReference type="GO" id="GO:0005737">
    <property type="term" value="C:cytoplasm"/>
    <property type="evidence" value="ECO:0007669"/>
    <property type="project" value="TreeGrafter"/>
</dbReference>
<evidence type="ECO:0000313" key="14">
    <source>
        <dbReference type="Proteomes" id="UP000041254"/>
    </source>
</evidence>
<dbReference type="PANTHER" id="PTHR48012">
    <property type="entry name" value="STERILE20-LIKE KINASE, ISOFORM B-RELATED"/>
    <property type="match status" value="1"/>
</dbReference>
<keyword evidence="14" id="KW-1185">Reference proteome</keyword>
<evidence type="ECO:0000256" key="6">
    <source>
        <dbReference type="ARBA" id="ARBA00022777"/>
    </source>
</evidence>
<feature type="compositionally biased region" description="Basic and acidic residues" evidence="11">
    <location>
        <begin position="541"/>
        <end position="550"/>
    </location>
</feature>
<dbReference type="GO" id="GO:0004674">
    <property type="term" value="F:protein serine/threonine kinase activity"/>
    <property type="evidence" value="ECO:0007669"/>
    <property type="project" value="UniProtKB-KW"/>
</dbReference>
<evidence type="ECO:0000256" key="5">
    <source>
        <dbReference type="ARBA" id="ARBA00022741"/>
    </source>
</evidence>
<evidence type="ECO:0000256" key="9">
    <source>
        <dbReference type="ARBA" id="ARBA00048679"/>
    </source>
</evidence>
<evidence type="ECO:0000256" key="1">
    <source>
        <dbReference type="ARBA" id="ARBA00008874"/>
    </source>
</evidence>
<reference evidence="13 14" key="1">
    <citation type="submission" date="2014-11" db="EMBL/GenBank/DDBJ databases">
        <authorList>
            <person name="Zhu J."/>
            <person name="Qi W."/>
            <person name="Song R."/>
        </authorList>
    </citation>
    <scope>NUCLEOTIDE SEQUENCE [LARGE SCALE GENOMIC DNA]</scope>
</reference>
<feature type="binding site" evidence="10">
    <location>
        <position position="77"/>
    </location>
    <ligand>
        <name>ATP</name>
        <dbReference type="ChEBI" id="CHEBI:30616"/>
    </ligand>
</feature>
<feature type="region of interest" description="Disordered" evidence="11">
    <location>
        <begin position="598"/>
        <end position="617"/>
    </location>
</feature>
<dbReference type="EC" id="2.7.11.1" evidence="2"/>
<keyword evidence="5 10" id="KW-0547">Nucleotide-binding</keyword>
<dbReference type="Gene3D" id="1.10.510.10">
    <property type="entry name" value="Transferase(Phosphotransferase) domain 1"/>
    <property type="match status" value="1"/>
</dbReference>
<dbReference type="SMART" id="SM00220">
    <property type="entry name" value="S_TKc"/>
    <property type="match status" value="1"/>
</dbReference>
<organism evidence="13 14">
    <name type="scientific">Vitrella brassicaformis (strain CCMP3155)</name>
    <dbReference type="NCBI Taxonomy" id="1169540"/>
    <lineage>
        <taxon>Eukaryota</taxon>
        <taxon>Sar</taxon>
        <taxon>Alveolata</taxon>
        <taxon>Colpodellida</taxon>
        <taxon>Vitrellaceae</taxon>
        <taxon>Vitrella</taxon>
    </lineage>
</organism>
<evidence type="ECO:0000256" key="4">
    <source>
        <dbReference type="ARBA" id="ARBA00022679"/>
    </source>
</evidence>
<sequence length="750" mass="82786">MSETQSSSRPLSRGRQVPQVARVRANSYQPGDELKGFRNTYIVQRIVGEGAFGCVYEAKVASAEGSGEASLPTVALKVVDLEDMSDNVMKDTDSLEQVRNEISVLSKCNHQNIIKYIESFTYHAHLIIIMEFLGGGSLRDIIRKHGPLPEPVLAAIAKDTLEALVYLHSPAQSKIHRDIKAANILLDTQARVKLADFGVSHELQTNLEKARTFVGTPYWMAPEVLCGQTYDSKADIWSFGITMFEMATGDPPLADENPVKVLVYIARSKDFVEKDCKLPDSASKVLRDFVHECLKREPNKRTTAAKLLKHAFLRNVKKYTSTEDMIKDIDAKNKTRTPSAPSSSSDDASEKKLRPEDYKIIPNYRKGEDVGRMHIDGQSMSGNNRFFAWQLKDRRQQQERQQEQQQQRRVDAEAFADHCNDGMGTIVKAPQDSSKIAPSSGDEGGGSSIQRSSLDGLYDASARVPLRALDSLSHSPASGSRAPLPPPAQSSQPSSERAFHSISNISEWDFTGITPTPSRTGTLKEPSGMPGAMVVAGHPGNHHEPDHSIIEGESGEGAALEAPGKRMTRGESQELASVLESSVQESPKPDSIYHRAISASGARPSEPGVLPQTEESSYLWNPDTSQEVAGEFAKEMNLAMGMGEPGVPQVRVEAAGSSSSRATGSSPAMWSRTMRGKPKLPITNAYERVLEPVFEHMRKPSSKRVEPHDKEFVRELSEFFRERRVKHAEDIDNFVCEIELHIDQMRKASP</sequence>
<comment type="catalytic activity">
    <reaction evidence="8">
        <text>L-threonyl-[protein] + ATP = O-phospho-L-threonyl-[protein] + ADP + H(+)</text>
        <dbReference type="Rhea" id="RHEA:46608"/>
        <dbReference type="Rhea" id="RHEA-COMP:11060"/>
        <dbReference type="Rhea" id="RHEA-COMP:11605"/>
        <dbReference type="ChEBI" id="CHEBI:15378"/>
        <dbReference type="ChEBI" id="CHEBI:30013"/>
        <dbReference type="ChEBI" id="CHEBI:30616"/>
        <dbReference type="ChEBI" id="CHEBI:61977"/>
        <dbReference type="ChEBI" id="CHEBI:456216"/>
        <dbReference type="EC" id="2.7.11.1"/>
    </reaction>
</comment>
<keyword evidence="4" id="KW-0808">Transferase</keyword>
<dbReference type="InterPro" id="IPR050629">
    <property type="entry name" value="STE20/SPS1-PAK"/>
</dbReference>
<feature type="region of interest" description="Disordered" evidence="11">
    <location>
        <begin position="655"/>
        <end position="675"/>
    </location>
</feature>
<comment type="catalytic activity">
    <reaction evidence="9">
        <text>L-seryl-[protein] + ATP = O-phospho-L-seryl-[protein] + ADP + H(+)</text>
        <dbReference type="Rhea" id="RHEA:17989"/>
        <dbReference type="Rhea" id="RHEA-COMP:9863"/>
        <dbReference type="Rhea" id="RHEA-COMP:11604"/>
        <dbReference type="ChEBI" id="CHEBI:15378"/>
        <dbReference type="ChEBI" id="CHEBI:29999"/>
        <dbReference type="ChEBI" id="CHEBI:30616"/>
        <dbReference type="ChEBI" id="CHEBI:83421"/>
        <dbReference type="ChEBI" id="CHEBI:456216"/>
        <dbReference type="EC" id="2.7.11.1"/>
    </reaction>
</comment>
<dbReference type="PANTHER" id="PTHR48012:SF10">
    <property type="entry name" value="FI20177P1"/>
    <property type="match status" value="1"/>
</dbReference>
<dbReference type="PROSITE" id="PS00107">
    <property type="entry name" value="PROTEIN_KINASE_ATP"/>
    <property type="match status" value="1"/>
</dbReference>
<name>A0A0G4H731_VITBC</name>
<feature type="region of interest" description="Disordered" evidence="11">
    <location>
        <begin position="330"/>
        <end position="360"/>
    </location>
</feature>
<accession>A0A0G4H731</accession>
<evidence type="ECO:0000256" key="8">
    <source>
        <dbReference type="ARBA" id="ARBA00047899"/>
    </source>
</evidence>
<feature type="domain" description="Protein kinase" evidence="12">
    <location>
        <begin position="41"/>
        <end position="313"/>
    </location>
</feature>
<dbReference type="Pfam" id="PF00069">
    <property type="entry name" value="Pkinase"/>
    <property type="match status" value="1"/>
</dbReference>
<protein>
    <recommendedName>
        <fullName evidence="2">non-specific serine/threonine protein kinase</fullName>
        <ecNumber evidence="2">2.7.11.1</ecNumber>
    </recommendedName>
</protein>
<keyword evidence="7 10" id="KW-0067">ATP-binding</keyword>
<dbReference type="SUPFAM" id="SSF56112">
    <property type="entry name" value="Protein kinase-like (PK-like)"/>
    <property type="match status" value="1"/>
</dbReference>
<dbReference type="OrthoDB" id="10252354at2759"/>
<dbReference type="InterPro" id="IPR000719">
    <property type="entry name" value="Prot_kinase_dom"/>
</dbReference>
<dbReference type="STRING" id="1169540.A0A0G4H731"/>
<feature type="compositionally biased region" description="Low complexity" evidence="11">
    <location>
        <begin position="655"/>
        <end position="668"/>
    </location>
</feature>
<feature type="region of interest" description="Disordered" evidence="11">
    <location>
        <begin position="393"/>
        <end position="412"/>
    </location>
</feature>
<dbReference type="Proteomes" id="UP000041254">
    <property type="component" value="Unassembled WGS sequence"/>
</dbReference>
<evidence type="ECO:0000256" key="11">
    <source>
        <dbReference type="SAM" id="MobiDB-lite"/>
    </source>
</evidence>
<dbReference type="InterPro" id="IPR011009">
    <property type="entry name" value="Kinase-like_dom_sf"/>
</dbReference>
<dbReference type="VEuPathDB" id="CryptoDB:Vbra_19727"/>
<dbReference type="InterPro" id="IPR017441">
    <property type="entry name" value="Protein_kinase_ATP_BS"/>
</dbReference>
<keyword evidence="6" id="KW-0418">Kinase</keyword>
<feature type="compositionally biased region" description="Polar residues" evidence="11">
    <location>
        <begin position="1"/>
        <end position="10"/>
    </location>
</feature>
<feature type="region of interest" description="Disordered" evidence="11">
    <location>
        <begin position="1"/>
        <end position="25"/>
    </location>
</feature>
<dbReference type="InParanoid" id="A0A0G4H731"/>